<keyword evidence="2" id="KW-1185">Reference proteome</keyword>
<gene>
    <name evidence="1" type="ORF">E4633_07955</name>
</gene>
<accession>A0A4S1CFG5</accession>
<evidence type="ECO:0000313" key="2">
    <source>
        <dbReference type="Proteomes" id="UP000306416"/>
    </source>
</evidence>
<dbReference type="RefSeq" id="WP_135869724.1">
    <property type="nucleotide sequence ID" value="NZ_SRSC01000002.1"/>
</dbReference>
<reference evidence="1 2" key="1">
    <citation type="submission" date="2019-04" db="EMBL/GenBank/DDBJ databases">
        <title>Geobacter oryzae sp. nov., ferric-reducing bacteria isolated from paddy soil.</title>
        <authorList>
            <person name="Xu Z."/>
            <person name="Masuda Y."/>
            <person name="Itoh H."/>
            <person name="Senoo K."/>
        </authorList>
    </citation>
    <scope>NUCLEOTIDE SEQUENCE [LARGE SCALE GENOMIC DNA]</scope>
    <source>
        <strain evidence="1 2">Red111</strain>
    </source>
</reference>
<name>A0A4S1CFG5_9BACT</name>
<dbReference type="AlphaFoldDB" id="A0A4S1CFG5"/>
<comment type="caution">
    <text evidence="1">The sequence shown here is derived from an EMBL/GenBank/DDBJ whole genome shotgun (WGS) entry which is preliminary data.</text>
</comment>
<evidence type="ECO:0008006" key="3">
    <source>
        <dbReference type="Google" id="ProtNLM"/>
    </source>
</evidence>
<dbReference type="Proteomes" id="UP000306416">
    <property type="component" value="Unassembled WGS sequence"/>
</dbReference>
<proteinExistence type="predicted"/>
<dbReference type="EMBL" id="SRSC01000002">
    <property type="protein sequence ID" value="TGU72237.1"/>
    <property type="molecule type" value="Genomic_DNA"/>
</dbReference>
<evidence type="ECO:0000313" key="1">
    <source>
        <dbReference type="EMBL" id="TGU72237.1"/>
    </source>
</evidence>
<organism evidence="1 2">
    <name type="scientific">Geomonas terrae</name>
    <dbReference type="NCBI Taxonomy" id="2562681"/>
    <lineage>
        <taxon>Bacteria</taxon>
        <taxon>Pseudomonadati</taxon>
        <taxon>Thermodesulfobacteriota</taxon>
        <taxon>Desulfuromonadia</taxon>
        <taxon>Geobacterales</taxon>
        <taxon>Geobacteraceae</taxon>
        <taxon>Geomonas</taxon>
    </lineage>
</organism>
<protein>
    <recommendedName>
        <fullName evidence="3">ACT domain-containing protein</fullName>
    </recommendedName>
</protein>
<sequence length="191" mass="20995">MTDRTLTDFAPAGFTIVPMTARPNGYLLELSGFLAPGWTGRLAAGLADHRVSIINGSAEKVNASHWRSRFELKSAPFVKSPEGIDFLALAATEPDHKAARIELLEFRMEPAARHEGSVFIEIKGIDRLGFLGDLLDHFSMRCLFPVKMTIDTLGDTAVDRFWLRGVGGSLPSEAITDSVRQSLAQLLVEKR</sequence>